<evidence type="ECO:0000313" key="2">
    <source>
        <dbReference type="EMBL" id="CDR31477.1"/>
    </source>
</evidence>
<dbReference type="PATRIC" id="fig|35623.3.peg.1405"/>
<evidence type="ECO:0000313" key="3">
    <source>
        <dbReference type="Proteomes" id="UP000032434"/>
    </source>
</evidence>
<organism evidence="2 3">
    <name type="scientific">Acholeplasma oculi</name>
    <dbReference type="NCBI Taxonomy" id="35623"/>
    <lineage>
        <taxon>Bacteria</taxon>
        <taxon>Bacillati</taxon>
        <taxon>Mycoplasmatota</taxon>
        <taxon>Mollicutes</taxon>
        <taxon>Acholeplasmatales</taxon>
        <taxon>Acholeplasmataceae</taxon>
        <taxon>Acholeplasma</taxon>
    </lineage>
</organism>
<proteinExistence type="predicted"/>
<dbReference type="EMBL" id="LK028559">
    <property type="protein sequence ID" value="CDR31477.1"/>
    <property type="molecule type" value="Genomic_DNA"/>
</dbReference>
<accession>A0A061AKB3</accession>
<keyword evidence="1" id="KW-0472">Membrane</keyword>
<gene>
    <name evidence="2" type="ORF">Aocu_14040</name>
</gene>
<feature type="transmembrane region" description="Helical" evidence="1">
    <location>
        <begin position="148"/>
        <end position="165"/>
    </location>
</feature>
<keyword evidence="3" id="KW-1185">Reference proteome</keyword>
<dbReference type="KEGG" id="aoc:Aocu_14040"/>
<dbReference type="Proteomes" id="UP000032434">
    <property type="component" value="Chromosome 1"/>
</dbReference>
<dbReference type="AlphaFoldDB" id="A0A061AKB3"/>
<dbReference type="HOGENOM" id="CLU_1551921_0_0_14"/>
<reference evidence="3" key="1">
    <citation type="submission" date="2014-05" db="EMBL/GenBank/DDBJ databases">
        <authorList>
            <person name="Kube M."/>
        </authorList>
    </citation>
    <scope>NUCLEOTIDE SEQUENCE [LARGE SCALE GENOMIC DNA]</scope>
</reference>
<keyword evidence="1" id="KW-1133">Transmembrane helix</keyword>
<keyword evidence="1" id="KW-0812">Transmembrane</keyword>
<sequence length="172" mass="18045">MNPSWSMASLRLFANHVNKTNYSFKLINNLSASLLIGNISYTVTASDNNPGLFYSYSNYGFDSVGYGAGVNVGGWLGLEFFAATPGDIGIGLQVTPWVHGGAQIGLSGIGMTIGMDADLISHDLSINIGWGTTGLVALSMIPIPGARAAAATVAAVIFLVGWFRYGDGGHYF</sequence>
<evidence type="ECO:0000256" key="1">
    <source>
        <dbReference type="SAM" id="Phobius"/>
    </source>
</evidence>
<name>A0A061AKB3_9MOLU</name>
<dbReference type="InParanoid" id="A0A061AKB3"/>
<protein>
    <submittedName>
        <fullName evidence="2">Uncharacterized protein</fullName>
    </submittedName>
</protein>